<comment type="caution">
    <text evidence="1">The sequence shown here is derived from an EMBL/GenBank/DDBJ whole genome shotgun (WGS) entry which is preliminary data.</text>
</comment>
<organism evidence="1 2">
    <name type="scientific">Lasiodiplodia mahajangana</name>
    <dbReference type="NCBI Taxonomy" id="1108764"/>
    <lineage>
        <taxon>Eukaryota</taxon>
        <taxon>Fungi</taxon>
        <taxon>Dikarya</taxon>
        <taxon>Ascomycota</taxon>
        <taxon>Pezizomycotina</taxon>
        <taxon>Dothideomycetes</taxon>
        <taxon>Dothideomycetes incertae sedis</taxon>
        <taxon>Botryosphaeriales</taxon>
        <taxon>Botryosphaeriaceae</taxon>
        <taxon>Lasiodiplodia</taxon>
    </lineage>
</organism>
<evidence type="ECO:0000313" key="2">
    <source>
        <dbReference type="Proteomes" id="UP001153332"/>
    </source>
</evidence>
<keyword evidence="2" id="KW-1185">Reference proteome</keyword>
<evidence type="ECO:0000313" key="1">
    <source>
        <dbReference type="EMBL" id="KAJ8128660.1"/>
    </source>
</evidence>
<dbReference type="Proteomes" id="UP001153332">
    <property type="component" value="Unassembled WGS sequence"/>
</dbReference>
<protein>
    <submittedName>
        <fullName evidence="1">Uncharacterized protein</fullName>
    </submittedName>
</protein>
<name>A0ACC2JMC4_9PEZI</name>
<accession>A0ACC2JMC4</accession>
<sequence length="78" mass="8848">MAAFPIFNKGVLNLFMLKTESYDVLFVDQAENENDLRALPTPNGTDEAETLVESTGSTRLARLRQKYVIKFGVQYTPY</sequence>
<dbReference type="EMBL" id="JAPUUL010001000">
    <property type="protein sequence ID" value="KAJ8128660.1"/>
    <property type="molecule type" value="Genomic_DNA"/>
</dbReference>
<reference evidence="1" key="1">
    <citation type="submission" date="2022-12" db="EMBL/GenBank/DDBJ databases">
        <title>Genome Sequence of Lasiodiplodia mahajangana.</title>
        <authorList>
            <person name="Buettner E."/>
        </authorList>
    </citation>
    <scope>NUCLEOTIDE SEQUENCE</scope>
    <source>
        <strain evidence="1">VT137</strain>
    </source>
</reference>
<gene>
    <name evidence="1" type="ORF">O1611_g4975</name>
</gene>
<proteinExistence type="predicted"/>